<evidence type="ECO:0000313" key="4">
    <source>
        <dbReference type="Proteomes" id="UP000034681"/>
    </source>
</evidence>
<dbReference type="SUPFAM" id="SSF158682">
    <property type="entry name" value="TerB-like"/>
    <property type="match status" value="1"/>
</dbReference>
<feature type="region of interest" description="Disordered" evidence="1">
    <location>
        <begin position="201"/>
        <end position="227"/>
    </location>
</feature>
<dbReference type="RefSeq" id="WP_017711434.1">
    <property type="nucleotide sequence ID" value="NZ_KB235933.1"/>
</dbReference>
<feature type="domain" description="Co-chaperone DjlA N-terminal" evidence="2">
    <location>
        <begin position="244"/>
        <end position="344"/>
    </location>
</feature>
<sequence length="349" mass="38051">MGQKEQSLTDKIQAQLSEQMMGLFESVMQERKVVHRSNPSLAQQSADSIIGSYSNGNAVISGTVGLIPGPMGMLAVLPEILKIMHNQISMVYDIGASYGKETVITKEVLLGVVIGATGTGAASLLVMKGSTILVKRATLSTFQRVIAQLSGRVTQQALKSAIGKWLPGVGAVAIAAWSYYMTRQIGKQAKEIFEKEISWEGNTTPSDDLEDNTTPSDNVLEDLDLSSSSGESENIEFLRVKAIINLIRADGVIEEEERIFFKNMLQNASLSKDEISQIRESLQSKSKLPVDFKVLAKHPDEVVSLMVDLVSVAKRDGNFHITEKMYIKQVGQALNLDAADVEEMMSVVV</sequence>
<protein>
    <recommendedName>
        <fullName evidence="2">Co-chaperone DjlA N-terminal domain-containing protein</fullName>
    </recommendedName>
</protein>
<reference evidence="3" key="1">
    <citation type="submission" date="2012-04" db="EMBL/GenBank/DDBJ databases">
        <authorList>
            <person name="Borisov I.G."/>
            <person name="Ivanikova N.V."/>
            <person name="Pinevich A.V."/>
        </authorList>
    </citation>
    <scope>NUCLEOTIDE SEQUENCE</scope>
    <source>
        <strain evidence="3">CALU 1027</strain>
    </source>
</reference>
<accession>A0A0M2PVB7</accession>
<keyword evidence="4" id="KW-1185">Reference proteome</keyword>
<comment type="caution">
    <text evidence="3">The sequence shown here is derived from an EMBL/GenBank/DDBJ whole genome shotgun (WGS) entry which is preliminary data.</text>
</comment>
<dbReference type="InterPro" id="IPR029024">
    <property type="entry name" value="TerB-like"/>
</dbReference>
<dbReference type="CDD" id="cd07177">
    <property type="entry name" value="terB_like"/>
    <property type="match status" value="1"/>
</dbReference>
<dbReference type="AlphaFoldDB" id="A0A0M2PVB7"/>
<dbReference type="Gene3D" id="1.10.3680.10">
    <property type="entry name" value="TerB-like"/>
    <property type="match status" value="1"/>
</dbReference>
<dbReference type="STRING" id="317619.GCA_000332315_00797"/>
<evidence type="ECO:0000256" key="1">
    <source>
        <dbReference type="SAM" id="MobiDB-lite"/>
    </source>
</evidence>
<gene>
    <name evidence="3" type="ORF">PROH_10115</name>
</gene>
<dbReference type="OrthoDB" id="6059086at2"/>
<dbReference type="EMBL" id="AJTX02000004">
    <property type="protein sequence ID" value="KKJ00090.1"/>
    <property type="molecule type" value="Genomic_DNA"/>
</dbReference>
<name>A0A0M2PVB7_PROHO</name>
<dbReference type="Pfam" id="PF05099">
    <property type="entry name" value="TerB"/>
    <property type="match status" value="1"/>
</dbReference>
<evidence type="ECO:0000259" key="2">
    <source>
        <dbReference type="Pfam" id="PF05099"/>
    </source>
</evidence>
<organism evidence="3 4">
    <name type="scientific">Prochlorothrix hollandica PCC 9006 = CALU 1027</name>
    <dbReference type="NCBI Taxonomy" id="317619"/>
    <lineage>
        <taxon>Bacteria</taxon>
        <taxon>Bacillati</taxon>
        <taxon>Cyanobacteriota</taxon>
        <taxon>Cyanophyceae</taxon>
        <taxon>Prochlorotrichales</taxon>
        <taxon>Prochlorotrichaceae</taxon>
        <taxon>Prochlorothrix</taxon>
    </lineage>
</organism>
<dbReference type="Proteomes" id="UP000034681">
    <property type="component" value="Unassembled WGS sequence"/>
</dbReference>
<dbReference type="InterPro" id="IPR007791">
    <property type="entry name" value="DjlA_N"/>
</dbReference>
<proteinExistence type="predicted"/>
<evidence type="ECO:0000313" key="3">
    <source>
        <dbReference type="EMBL" id="KKJ00090.1"/>
    </source>
</evidence>